<organism evidence="3 4">
    <name type="scientific">Burkholderia puraquae</name>
    <dbReference type="NCBI Taxonomy" id="1904757"/>
    <lineage>
        <taxon>Bacteria</taxon>
        <taxon>Pseudomonadati</taxon>
        <taxon>Pseudomonadota</taxon>
        <taxon>Betaproteobacteria</taxon>
        <taxon>Burkholderiales</taxon>
        <taxon>Burkholderiaceae</taxon>
        <taxon>Burkholderia</taxon>
        <taxon>Burkholderia cepacia complex</taxon>
    </lineage>
</organism>
<reference evidence="3 4" key="1">
    <citation type="submission" date="2017-04" db="EMBL/GenBank/DDBJ databases">
        <title>Burkholderia puraquae sp. nov., a novel Burkholderia cepacia complex species from hospital setting samples.</title>
        <authorList>
            <person name="Martina P."/>
            <person name="Leguizamon M."/>
            <person name="Prieto C."/>
            <person name="Sousa S."/>
            <person name="Montanaro P."/>
            <person name="Draghi W."/>
            <person name="Staembler M."/>
            <person name="Bettiol M."/>
            <person name="Figoli C."/>
            <person name="Palau J."/>
            <person name="Alvarez F."/>
            <person name="Benetti S."/>
            <person name="Anchat E."/>
            <person name="Vescina C."/>
            <person name="Ferreras J."/>
            <person name="Lasch P."/>
            <person name="Lagares A."/>
            <person name="Zorreguieta A."/>
            <person name="Yantorno O."/>
            <person name="Bosch A."/>
        </authorList>
    </citation>
    <scope>NUCLEOTIDE SEQUENCE [LARGE SCALE GENOMIC DNA]</scope>
    <source>
        <strain evidence="3 4">CAMPA 1040</strain>
    </source>
</reference>
<dbReference type="RefSeq" id="WP_085041657.1">
    <property type="nucleotide sequence ID" value="NZ_CADIKG010000014.1"/>
</dbReference>
<sequence>MIPTNVRMLARRRRVDRSKEEDYLIMTACTHCGTDLPGGLKFCKQCGTPVAAIRTEAAGTPCRRCHAALTPSQRFCNKCGTPVASANHAGAIEVEVPAPPDESAQQPACVAAESAHEPARDTADAQGRRTDIDVESPAANTPLEDISHVAGIADTVSGRASAPLQSQDEAATAAHMAAADHRGDAVAASHVRPIVTDVRSVRAGASAHTEGALANDETNAVDAAAEPHDAPDADTPSASAASMRPESGAVPPPIPQPATTNDDTPAKLKIIAAGVAVIVACAGGAFWWHGRLASAPATPEPVAASTVPAATASAASDIAGPGSVTASAVVATTPADAPASAPIDTATAAAAMTSPASGPAVVTNVATTSVPATPPTSNAPPASASAQQPSPFAKLQDDTPAPTAPAAVAEAPRSKPHPIPPVRPPMAANSAAPAVDGLLKRAQGDLSRGQYDKAIATAESVLAIEPGNRPAKTLIDKAKARQMDALRNNSTLE</sequence>
<proteinExistence type="predicted"/>
<dbReference type="Proteomes" id="UP000193146">
    <property type="component" value="Unassembled WGS sequence"/>
</dbReference>
<comment type="caution">
    <text evidence="3">The sequence shown here is derived from an EMBL/GenBank/DDBJ whole genome shotgun (WGS) entry which is preliminary data.</text>
</comment>
<feature type="region of interest" description="Disordered" evidence="1">
    <location>
        <begin position="110"/>
        <end position="129"/>
    </location>
</feature>
<dbReference type="InterPro" id="IPR025874">
    <property type="entry name" value="DZR"/>
</dbReference>
<feature type="domain" description="DZANK-type" evidence="2">
    <location>
        <begin position="29"/>
        <end position="80"/>
    </location>
</feature>
<feature type="compositionally biased region" description="Low complexity" evidence="1">
    <location>
        <begin position="233"/>
        <end position="242"/>
    </location>
</feature>
<protein>
    <recommendedName>
        <fullName evidence="2">DZANK-type domain-containing protein</fullName>
    </recommendedName>
</protein>
<dbReference type="AlphaFoldDB" id="A0A1X1PBE1"/>
<feature type="compositionally biased region" description="Low complexity" evidence="1">
    <location>
        <begin position="400"/>
        <end position="411"/>
    </location>
</feature>
<feature type="compositionally biased region" description="Low complexity" evidence="1">
    <location>
        <begin position="379"/>
        <end position="391"/>
    </location>
</feature>
<evidence type="ECO:0000256" key="1">
    <source>
        <dbReference type="SAM" id="MobiDB-lite"/>
    </source>
</evidence>
<feature type="region of interest" description="Disordered" evidence="1">
    <location>
        <begin position="223"/>
        <end position="262"/>
    </location>
</feature>
<accession>A0A1X1PBE1</accession>
<evidence type="ECO:0000313" key="3">
    <source>
        <dbReference type="EMBL" id="ORT82875.1"/>
    </source>
</evidence>
<dbReference type="OrthoDB" id="9758570at2"/>
<evidence type="ECO:0000259" key="2">
    <source>
        <dbReference type="Pfam" id="PF12773"/>
    </source>
</evidence>
<feature type="compositionally biased region" description="Basic and acidic residues" evidence="1">
    <location>
        <begin position="114"/>
        <end position="129"/>
    </location>
</feature>
<keyword evidence="4" id="KW-1185">Reference proteome</keyword>
<dbReference type="EMBL" id="NBYX01000015">
    <property type="protein sequence ID" value="ORT82875.1"/>
    <property type="molecule type" value="Genomic_DNA"/>
</dbReference>
<evidence type="ECO:0000313" key="4">
    <source>
        <dbReference type="Proteomes" id="UP000193146"/>
    </source>
</evidence>
<feature type="region of interest" description="Disordered" evidence="1">
    <location>
        <begin position="368"/>
        <end position="430"/>
    </location>
</feature>
<dbReference type="Pfam" id="PF12773">
    <property type="entry name" value="DZR"/>
    <property type="match status" value="1"/>
</dbReference>
<gene>
    <name evidence="3" type="ORF">B7G54_25880</name>
</gene>
<name>A0A1X1PBE1_9BURK</name>